<dbReference type="PANTHER" id="PTHR12299:SF62">
    <property type="entry name" value="ASPARTATE, GLYCINE, LYSINE AND SERINE-RICH PROTEIN-LIKE"/>
    <property type="match status" value="1"/>
</dbReference>
<feature type="compositionally biased region" description="Basic and acidic residues" evidence="1">
    <location>
        <begin position="55"/>
        <end position="78"/>
    </location>
</feature>
<dbReference type="GO" id="GO:0003723">
    <property type="term" value="F:RNA binding"/>
    <property type="evidence" value="ECO:0007669"/>
    <property type="project" value="InterPro"/>
</dbReference>
<evidence type="ECO:0000313" key="3">
    <source>
        <dbReference type="EMBL" id="MPA78671.1"/>
    </source>
</evidence>
<name>A0A5B7CE38_DAVIN</name>
<dbReference type="GO" id="GO:0005737">
    <property type="term" value="C:cytoplasm"/>
    <property type="evidence" value="ECO:0007669"/>
    <property type="project" value="TreeGrafter"/>
</dbReference>
<dbReference type="InterPro" id="IPR039764">
    <property type="entry name" value="HABP4/SERBP1-like"/>
</dbReference>
<dbReference type="Pfam" id="PF04774">
    <property type="entry name" value="HABP4_PAI-RBP1"/>
    <property type="match status" value="1"/>
</dbReference>
<reference evidence="3" key="1">
    <citation type="submission" date="2019-08" db="EMBL/GenBank/DDBJ databases">
        <title>Reference gene set and small RNA set construction with multiple tissues from Davidia involucrata Baill.</title>
        <authorList>
            <person name="Yang H."/>
            <person name="Zhou C."/>
            <person name="Li G."/>
            <person name="Wang J."/>
            <person name="Gao P."/>
            <person name="Wang M."/>
            <person name="Wang R."/>
            <person name="Zhao Y."/>
        </authorList>
    </citation>
    <scope>NUCLEOTIDE SEQUENCE</scope>
    <source>
        <tissue evidence="3">Mixed with DoveR01_LX</tissue>
    </source>
</reference>
<evidence type="ECO:0000256" key="1">
    <source>
        <dbReference type="SAM" id="MobiDB-lite"/>
    </source>
</evidence>
<evidence type="ECO:0000259" key="2">
    <source>
        <dbReference type="Pfam" id="PF04774"/>
    </source>
</evidence>
<protein>
    <recommendedName>
        <fullName evidence="2">Hyaluronan/mRNA-binding protein domain-containing protein</fullName>
    </recommendedName>
</protein>
<dbReference type="InterPro" id="IPR006861">
    <property type="entry name" value="HABP4_PAIRBP1-bd"/>
</dbReference>
<dbReference type="AlphaFoldDB" id="A0A5B7CE38"/>
<gene>
    <name evidence="3" type="ORF">Din_048112</name>
</gene>
<organism evidence="3">
    <name type="scientific">Davidia involucrata</name>
    <name type="common">Dove tree</name>
    <dbReference type="NCBI Taxonomy" id="16924"/>
    <lineage>
        <taxon>Eukaryota</taxon>
        <taxon>Viridiplantae</taxon>
        <taxon>Streptophyta</taxon>
        <taxon>Embryophyta</taxon>
        <taxon>Tracheophyta</taxon>
        <taxon>Spermatophyta</taxon>
        <taxon>Magnoliopsida</taxon>
        <taxon>eudicotyledons</taxon>
        <taxon>Gunneridae</taxon>
        <taxon>Pentapetalae</taxon>
        <taxon>asterids</taxon>
        <taxon>Cornales</taxon>
        <taxon>Nyssaceae</taxon>
        <taxon>Davidia</taxon>
    </lineage>
</organism>
<feature type="compositionally biased region" description="Basic and acidic residues" evidence="1">
    <location>
        <begin position="1"/>
        <end position="11"/>
    </location>
</feature>
<feature type="compositionally biased region" description="Basic and acidic residues" evidence="1">
    <location>
        <begin position="39"/>
        <end position="48"/>
    </location>
</feature>
<dbReference type="GO" id="GO:0005634">
    <property type="term" value="C:nucleus"/>
    <property type="evidence" value="ECO:0007669"/>
    <property type="project" value="TreeGrafter"/>
</dbReference>
<dbReference type="EMBL" id="GHES01048112">
    <property type="protein sequence ID" value="MPA78671.1"/>
    <property type="molecule type" value="Transcribed_RNA"/>
</dbReference>
<sequence>MNNSEKREAHGRNGRHATNGEDNTGRAEKNVLATIVVSKDAEPEKGRLDQLASQDDLKKKAREEEEERKAREEEEEKNKMTLEEYEKLLLEKRKALEALKTEERKVALDKDFELMQLVEKKKEDSLFIKLNSEKDKLKRKESLDKDEKVRKVKSQQLFIGEIHIRGSGRSRGRGDRGGYRGGYLRPGAAVPAIGDSCQFPILGKPGRA</sequence>
<dbReference type="PANTHER" id="PTHR12299">
    <property type="entry name" value="HYALURONIC ACID-BINDING PROTEIN 4"/>
    <property type="match status" value="1"/>
</dbReference>
<accession>A0A5B7CE38</accession>
<feature type="region of interest" description="Disordered" evidence="1">
    <location>
        <begin position="1"/>
        <end position="78"/>
    </location>
</feature>
<feature type="domain" description="Hyaluronan/mRNA-binding protein" evidence="2">
    <location>
        <begin position="3"/>
        <end position="106"/>
    </location>
</feature>
<proteinExistence type="predicted"/>